<gene>
    <name evidence="1" type="ORF">ERS852523_03053</name>
</gene>
<evidence type="ECO:0000313" key="1">
    <source>
        <dbReference type="EMBL" id="CUP85739.1"/>
    </source>
</evidence>
<accession>A0A174RTY3</accession>
<dbReference type="AlphaFoldDB" id="A0A174RTY3"/>
<dbReference type="RefSeq" id="WP_172678340.1">
    <property type="nucleotide sequence ID" value="NZ_CZAW01000038.1"/>
</dbReference>
<dbReference type="Proteomes" id="UP000095712">
    <property type="component" value="Unassembled WGS sequence"/>
</dbReference>
<reference evidence="1 2" key="1">
    <citation type="submission" date="2015-09" db="EMBL/GenBank/DDBJ databases">
        <authorList>
            <consortium name="Pathogen Informatics"/>
        </authorList>
    </citation>
    <scope>NUCLEOTIDE SEQUENCE [LARGE SCALE GENOMIC DNA]</scope>
    <source>
        <strain evidence="1 2">2789STDY5834911</strain>
    </source>
</reference>
<evidence type="ECO:0008006" key="3">
    <source>
        <dbReference type="Google" id="ProtNLM"/>
    </source>
</evidence>
<dbReference type="Gene3D" id="3.40.50.2300">
    <property type="match status" value="1"/>
</dbReference>
<dbReference type="EMBL" id="CZAW01000038">
    <property type="protein sequence ID" value="CUP85739.1"/>
    <property type="molecule type" value="Genomic_DNA"/>
</dbReference>
<sequence length="124" mass="14333">MYCIAVLAVNEKEGQDYAKYIIDYCTERSIFPLVELYQNQESFFEQIQKTVPAVVLLALPGVSGLNAAEHLRSLYPGCGVIWCSDLDFSLHAFRLRVEYFFMEPVDEQKIREGFSVWLRHSKAM</sequence>
<protein>
    <recommendedName>
        <fullName evidence="3">Response regulator</fullName>
    </recommendedName>
</protein>
<proteinExistence type="predicted"/>
<dbReference type="SUPFAM" id="SSF52172">
    <property type="entry name" value="CheY-like"/>
    <property type="match status" value="1"/>
</dbReference>
<organism evidence="1 2">
    <name type="scientific">Blautia wexlerae</name>
    <dbReference type="NCBI Taxonomy" id="418240"/>
    <lineage>
        <taxon>Bacteria</taxon>
        <taxon>Bacillati</taxon>
        <taxon>Bacillota</taxon>
        <taxon>Clostridia</taxon>
        <taxon>Lachnospirales</taxon>
        <taxon>Lachnospiraceae</taxon>
        <taxon>Blautia</taxon>
    </lineage>
</organism>
<name>A0A174RTY3_9FIRM</name>
<evidence type="ECO:0000313" key="2">
    <source>
        <dbReference type="Proteomes" id="UP000095712"/>
    </source>
</evidence>
<dbReference type="InterPro" id="IPR011006">
    <property type="entry name" value="CheY-like_superfamily"/>
</dbReference>